<sequence>MSRRVSISPRDTRAHFRILGSHRPCLSCLSHGLVTTPLIFDGVVCVNSRVVNPA</sequence>
<dbReference type="AlphaFoldDB" id="A0A6J6K8G0"/>
<protein>
    <submittedName>
        <fullName evidence="1">Unannotated protein</fullName>
    </submittedName>
</protein>
<proteinExistence type="predicted"/>
<dbReference type="EMBL" id="CAEZVY010000082">
    <property type="protein sequence ID" value="CAB4644663.1"/>
    <property type="molecule type" value="Genomic_DNA"/>
</dbReference>
<accession>A0A6J6K8G0</accession>
<evidence type="ECO:0000313" key="1">
    <source>
        <dbReference type="EMBL" id="CAB4644663.1"/>
    </source>
</evidence>
<reference evidence="1" key="1">
    <citation type="submission" date="2020-05" db="EMBL/GenBank/DDBJ databases">
        <authorList>
            <person name="Chiriac C."/>
            <person name="Salcher M."/>
            <person name="Ghai R."/>
            <person name="Kavagutti S V."/>
        </authorList>
    </citation>
    <scope>NUCLEOTIDE SEQUENCE</scope>
</reference>
<name>A0A6J6K8G0_9ZZZZ</name>
<organism evidence="1">
    <name type="scientific">freshwater metagenome</name>
    <dbReference type="NCBI Taxonomy" id="449393"/>
    <lineage>
        <taxon>unclassified sequences</taxon>
        <taxon>metagenomes</taxon>
        <taxon>ecological metagenomes</taxon>
    </lineage>
</organism>
<gene>
    <name evidence="1" type="ORF">UFOPK2158_00857</name>
</gene>